<dbReference type="Proteomes" id="UP001497480">
    <property type="component" value="Unassembled WGS sequence"/>
</dbReference>
<proteinExistence type="predicted"/>
<name>A0AAV1Y8R5_LUPLU</name>
<organism evidence="1 2">
    <name type="scientific">Lupinus luteus</name>
    <name type="common">European yellow lupine</name>
    <dbReference type="NCBI Taxonomy" id="3873"/>
    <lineage>
        <taxon>Eukaryota</taxon>
        <taxon>Viridiplantae</taxon>
        <taxon>Streptophyta</taxon>
        <taxon>Embryophyta</taxon>
        <taxon>Tracheophyta</taxon>
        <taxon>Spermatophyta</taxon>
        <taxon>Magnoliopsida</taxon>
        <taxon>eudicotyledons</taxon>
        <taxon>Gunneridae</taxon>
        <taxon>Pentapetalae</taxon>
        <taxon>rosids</taxon>
        <taxon>fabids</taxon>
        <taxon>Fabales</taxon>
        <taxon>Fabaceae</taxon>
        <taxon>Papilionoideae</taxon>
        <taxon>50 kb inversion clade</taxon>
        <taxon>genistoids sensu lato</taxon>
        <taxon>core genistoids</taxon>
        <taxon>Genisteae</taxon>
        <taxon>Lupinus</taxon>
    </lineage>
</organism>
<sequence>MASLVMKRKIFALVAENGGCPCFFRVRSGRENASSQCSSTRRYNAEVTHIPIYALVNLHHPHVTVTKDNHYFIIE</sequence>
<reference evidence="1 2" key="1">
    <citation type="submission" date="2024-03" db="EMBL/GenBank/DDBJ databases">
        <authorList>
            <person name="Martinez-Hernandez J."/>
        </authorList>
    </citation>
    <scope>NUCLEOTIDE SEQUENCE [LARGE SCALE GENOMIC DNA]</scope>
</reference>
<evidence type="ECO:0000313" key="1">
    <source>
        <dbReference type="EMBL" id="CAL0329731.1"/>
    </source>
</evidence>
<protein>
    <recommendedName>
        <fullName evidence="3">Secreted protein</fullName>
    </recommendedName>
</protein>
<dbReference type="AlphaFoldDB" id="A0AAV1Y8R5"/>
<comment type="caution">
    <text evidence="1">The sequence shown here is derived from an EMBL/GenBank/DDBJ whole genome shotgun (WGS) entry which is preliminary data.</text>
</comment>
<dbReference type="EMBL" id="CAXHTB010000022">
    <property type="protein sequence ID" value="CAL0329731.1"/>
    <property type="molecule type" value="Genomic_DNA"/>
</dbReference>
<keyword evidence="2" id="KW-1185">Reference proteome</keyword>
<evidence type="ECO:0008006" key="3">
    <source>
        <dbReference type="Google" id="ProtNLM"/>
    </source>
</evidence>
<accession>A0AAV1Y8R5</accession>
<gene>
    <name evidence="1" type="ORF">LLUT_LOCUS30791</name>
</gene>
<evidence type="ECO:0000313" key="2">
    <source>
        <dbReference type="Proteomes" id="UP001497480"/>
    </source>
</evidence>